<comment type="caution">
    <text evidence="1">The sequence shown here is derived from an EMBL/GenBank/DDBJ whole genome shotgun (WGS) entry which is preliminary data.</text>
</comment>
<reference evidence="1" key="1">
    <citation type="submission" date="2021-01" db="EMBL/GenBank/DDBJ databases">
        <authorList>
            <consortium name="Genoscope - CEA"/>
            <person name="William W."/>
        </authorList>
    </citation>
    <scope>NUCLEOTIDE SEQUENCE</scope>
</reference>
<gene>
    <name evidence="1" type="ORF">PSON_ATCC_30995.1.T0210277</name>
</gene>
<protein>
    <submittedName>
        <fullName evidence="1">Uncharacterized protein</fullName>
    </submittedName>
</protein>
<dbReference type="EMBL" id="CAJJDN010000021">
    <property type="protein sequence ID" value="CAD8066325.1"/>
    <property type="molecule type" value="Genomic_DNA"/>
</dbReference>
<evidence type="ECO:0000313" key="1">
    <source>
        <dbReference type="EMBL" id="CAD8066325.1"/>
    </source>
</evidence>
<evidence type="ECO:0000313" key="2">
    <source>
        <dbReference type="Proteomes" id="UP000692954"/>
    </source>
</evidence>
<organism evidence="1 2">
    <name type="scientific">Paramecium sonneborni</name>
    <dbReference type="NCBI Taxonomy" id="65129"/>
    <lineage>
        <taxon>Eukaryota</taxon>
        <taxon>Sar</taxon>
        <taxon>Alveolata</taxon>
        <taxon>Ciliophora</taxon>
        <taxon>Intramacronucleata</taxon>
        <taxon>Oligohymenophorea</taxon>
        <taxon>Peniculida</taxon>
        <taxon>Parameciidae</taxon>
        <taxon>Paramecium</taxon>
    </lineage>
</organism>
<proteinExistence type="predicted"/>
<name>A0A8S1LJ40_9CILI</name>
<dbReference type="AlphaFoldDB" id="A0A8S1LJ40"/>
<sequence>MQELRKSIIKQEEQKMSNKLTLLEQSVKYPLNEFMNLEFINQIPEDSFLWQVLSTIYLVRKGEKPSKQEIREHKLYEEITFHDFVNECFQAIMFFHLFIMDLKLNQRIITDSIQTLEQQIKILKDFKQIKFDQPNRLSISYTRHKSLKTDIFKYYKIKYKVAMNQQEQKSIYSFGDDLICSFPILLDSDTLHFVILGKKINGGDKFEVLSRIDMGLDEILVSFDLKTYSKEQIKPCILTLDYRDESSDAQFDGINPLELRFQLSMPCEQRIWLMEGLLERQKKVEDQYRQQMQIKNNSIQQIIQPFDDIVYIQGEDLKHRSQTEDREFCSACSIF</sequence>
<dbReference type="OrthoDB" id="294793at2759"/>
<keyword evidence="2" id="KW-1185">Reference proteome</keyword>
<dbReference type="Proteomes" id="UP000692954">
    <property type="component" value="Unassembled WGS sequence"/>
</dbReference>
<accession>A0A8S1LJ40</accession>